<dbReference type="EMBL" id="CADIKB010000007">
    <property type="protein sequence ID" value="CAB3672818.1"/>
    <property type="molecule type" value="Genomic_DNA"/>
</dbReference>
<name>A0A6J5AL45_9BURK</name>
<dbReference type="Proteomes" id="UP000494249">
    <property type="component" value="Unassembled WGS sequence"/>
</dbReference>
<sequence length="459" mass="49716">MFRDASLASQDFREMLARESQVVAALSAKQPLMAHANWRLTADSAEEANLYPAFDEKGEPSTAALAVLMTRAGGKRRVSHAAIWNAAEGDDSAAISCHVSDAKVLPDRVTLDIDAALCPKSADDMAGVVQSIVANFAPLVVEVAPKGYFDKRVFDDKPGVGWMIYLPRKITVQQVLEARALVPVKSNDGKEIGTIIVSVADAVFSADNPEHIEVANRIEIHGDFRDATLAVTDFETVITRLGRIADAIAQRGGIAKSEWHLQGDTAEEAKLYPAFDGDAPSTAALAVIGEEFRNVRDVTSVGMWAHPEGTQIGGSMTCHMLPPGESCSLEVSLSDRAEAANSELVNYADFVQYVSLIAAEFKPNIIQVWPPDYFEKRVFDDKPGVGWMLYLPKVITVQQVPEARALIPVPEAGKKQVGTIIVSVADAVFSADNPEHVEVANRIEIRLVDQDLLPAYADI</sequence>
<accession>A0A6J5AL45</accession>
<organism evidence="2 3">
    <name type="scientific">Paraburkholderia phenoliruptrix</name>
    <dbReference type="NCBI Taxonomy" id="252970"/>
    <lineage>
        <taxon>Bacteria</taxon>
        <taxon>Pseudomonadati</taxon>
        <taxon>Pseudomonadota</taxon>
        <taxon>Betaproteobacteria</taxon>
        <taxon>Burkholderiales</taxon>
        <taxon>Burkholderiaceae</taxon>
        <taxon>Paraburkholderia</taxon>
    </lineage>
</organism>
<reference evidence="2 3" key="1">
    <citation type="submission" date="2020-04" db="EMBL/GenBank/DDBJ databases">
        <authorList>
            <person name="De Canck E."/>
        </authorList>
    </citation>
    <scope>NUCLEOTIDE SEQUENCE [LARGE SCALE GENOMIC DNA]</scope>
    <source>
        <strain evidence="2 3">LMG 22037</strain>
    </source>
</reference>
<dbReference type="AlphaFoldDB" id="A0A6J5AL45"/>
<evidence type="ECO:0000259" key="1">
    <source>
        <dbReference type="Pfam" id="PF15579"/>
    </source>
</evidence>
<evidence type="ECO:0000313" key="2">
    <source>
        <dbReference type="EMBL" id="CAB3672818.1"/>
    </source>
</evidence>
<dbReference type="Pfam" id="PF15579">
    <property type="entry name" value="Imm52"/>
    <property type="match status" value="1"/>
</dbReference>
<proteinExistence type="predicted"/>
<gene>
    <name evidence="2" type="ORF">LMG22037_02035</name>
</gene>
<evidence type="ECO:0000313" key="3">
    <source>
        <dbReference type="Proteomes" id="UP000494249"/>
    </source>
</evidence>
<dbReference type="InterPro" id="IPR028969">
    <property type="entry name" value="Imm52"/>
</dbReference>
<protein>
    <recommendedName>
        <fullName evidence="1">Immunity protein 52 domain-containing protein</fullName>
    </recommendedName>
</protein>
<feature type="domain" description="Immunity protein 52" evidence="1">
    <location>
        <begin position="18"/>
        <end position="219"/>
    </location>
</feature>